<proteinExistence type="predicted"/>
<reference evidence="3" key="1">
    <citation type="journal article" date="2021" name="J Fungi (Basel)">
        <title>Virulence traits and population genomics of the black yeast Aureobasidium melanogenum.</title>
        <authorList>
            <person name="Cernosa A."/>
            <person name="Sun X."/>
            <person name="Gostincar C."/>
            <person name="Fang C."/>
            <person name="Gunde-Cimerman N."/>
            <person name="Song Z."/>
        </authorList>
    </citation>
    <scope>NUCLEOTIDE SEQUENCE</scope>
    <source>
        <strain evidence="3">EXF-9298</strain>
    </source>
</reference>
<name>A0A9P8G089_AURME</name>
<dbReference type="PANTHER" id="PTHR10900:SF77">
    <property type="entry name" value="FI19380P1"/>
    <property type="match status" value="1"/>
</dbReference>
<dbReference type="FunFam" id="2.30.180.10:FF:000064">
    <property type="entry name" value="Uncharacterized protein"/>
    <property type="match status" value="1"/>
</dbReference>
<dbReference type="Pfam" id="PF02469">
    <property type="entry name" value="Fasciclin"/>
    <property type="match status" value="2"/>
</dbReference>
<dbReference type="EMBL" id="JAHFXS010000196">
    <property type="protein sequence ID" value="KAG9987815.1"/>
    <property type="molecule type" value="Genomic_DNA"/>
</dbReference>
<dbReference type="GO" id="GO:0000329">
    <property type="term" value="C:fungal-type vacuole membrane"/>
    <property type="evidence" value="ECO:0007669"/>
    <property type="project" value="TreeGrafter"/>
</dbReference>
<evidence type="ECO:0000259" key="2">
    <source>
        <dbReference type="PROSITE" id="PS50213"/>
    </source>
</evidence>
<gene>
    <name evidence="3" type="ORF">KCU98_g3070</name>
</gene>
<sequence>MRPSIWFLASMAGSCLAQGDLVGLLSSQTDLSTLLELVGLVDGLAETLSAASNITIFAPTNEAFAKVPRDEPEGAAIENRNETIAIAALLANHVFKGVYPSDVITNVPTFAQTLLNSSYVTATQPFSNITSGAYNGLVKNGDDVCVLSGEETISTVTQADIKLGEGITIHKIDTVLSFGPPLQLFTYRAGYRAMNAALEAADLGFDVGLSGPDQKGLNISDFTIFIPTDAAFDSIGSVLESANLETLQEVLKFHIIPNNVIFSPSLGNVTVPSLQGDNLTFTVLPDGSAWVNNAKITFPNSILFNCVAHVIDTVLAPGEFDRSSLKPSASAAERLSFPSASSVAVLPFTSVAFEGDTMTYTSTPHLLQTIAAVATSRPKVNGTSSTPPLATYTGFAVSLSLDTSATMVMAVAIGVAALLV</sequence>
<dbReference type="AlphaFoldDB" id="A0A9P8G089"/>
<dbReference type="Proteomes" id="UP000729357">
    <property type="component" value="Unassembled WGS sequence"/>
</dbReference>
<organism evidence="3 4">
    <name type="scientific">Aureobasidium melanogenum</name>
    <name type="common">Aureobasidium pullulans var. melanogenum</name>
    <dbReference type="NCBI Taxonomy" id="46634"/>
    <lineage>
        <taxon>Eukaryota</taxon>
        <taxon>Fungi</taxon>
        <taxon>Dikarya</taxon>
        <taxon>Ascomycota</taxon>
        <taxon>Pezizomycotina</taxon>
        <taxon>Dothideomycetes</taxon>
        <taxon>Dothideomycetidae</taxon>
        <taxon>Dothideales</taxon>
        <taxon>Saccotheciaceae</taxon>
        <taxon>Aureobasidium</taxon>
    </lineage>
</organism>
<keyword evidence="1" id="KW-0732">Signal</keyword>
<dbReference type="GO" id="GO:0016236">
    <property type="term" value="P:macroautophagy"/>
    <property type="evidence" value="ECO:0007669"/>
    <property type="project" value="TreeGrafter"/>
</dbReference>
<comment type="caution">
    <text evidence="3">The sequence shown here is derived from an EMBL/GenBank/DDBJ whole genome shotgun (WGS) entry which is preliminary data.</text>
</comment>
<evidence type="ECO:0000313" key="4">
    <source>
        <dbReference type="Proteomes" id="UP000729357"/>
    </source>
</evidence>
<dbReference type="InterPro" id="IPR000782">
    <property type="entry name" value="FAS1_domain"/>
</dbReference>
<dbReference type="SUPFAM" id="SSF82153">
    <property type="entry name" value="FAS1 domain"/>
    <property type="match status" value="2"/>
</dbReference>
<reference evidence="3" key="2">
    <citation type="submission" date="2021-08" db="EMBL/GenBank/DDBJ databases">
        <authorList>
            <person name="Gostincar C."/>
            <person name="Sun X."/>
            <person name="Song Z."/>
            <person name="Gunde-Cimerman N."/>
        </authorList>
    </citation>
    <scope>NUCLEOTIDE SEQUENCE</scope>
    <source>
        <strain evidence="3">EXF-9298</strain>
    </source>
</reference>
<feature type="domain" description="FAS1" evidence="2">
    <location>
        <begin position="178"/>
        <end position="315"/>
    </location>
</feature>
<dbReference type="InterPro" id="IPR050904">
    <property type="entry name" value="Adhesion/Biosynth-related"/>
</dbReference>
<protein>
    <submittedName>
        <fullName evidence="3">FAS1 domain-containing protein</fullName>
    </submittedName>
</protein>
<dbReference type="PROSITE" id="PS50213">
    <property type="entry name" value="FAS1"/>
    <property type="match status" value="2"/>
</dbReference>
<feature type="chain" id="PRO_5040319895" evidence="1">
    <location>
        <begin position="18"/>
        <end position="420"/>
    </location>
</feature>
<feature type="non-terminal residue" evidence="3">
    <location>
        <position position="420"/>
    </location>
</feature>
<accession>A0A9P8G089</accession>
<evidence type="ECO:0000313" key="3">
    <source>
        <dbReference type="EMBL" id="KAG9987815.1"/>
    </source>
</evidence>
<dbReference type="PROSITE" id="PS51257">
    <property type="entry name" value="PROKAR_LIPOPROTEIN"/>
    <property type="match status" value="1"/>
</dbReference>
<dbReference type="PANTHER" id="PTHR10900">
    <property type="entry name" value="PERIOSTIN-RELATED"/>
    <property type="match status" value="1"/>
</dbReference>
<keyword evidence="4" id="KW-1185">Reference proteome</keyword>
<evidence type="ECO:0000256" key="1">
    <source>
        <dbReference type="SAM" id="SignalP"/>
    </source>
</evidence>
<dbReference type="InterPro" id="IPR036378">
    <property type="entry name" value="FAS1_dom_sf"/>
</dbReference>
<dbReference type="SMART" id="SM00554">
    <property type="entry name" value="FAS1"/>
    <property type="match status" value="2"/>
</dbReference>
<feature type="signal peptide" evidence="1">
    <location>
        <begin position="1"/>
        <end position="17"/>
    </location>
</feature>
<feature type="domain" description="FAS1" evidence="2">
    <location>
        <begin position="18"/>
        <end position="176"/>
    </location>
</feature>
<dbReference type="Gene3D" id="2.30.180.10">
    <property type="entry name" value="FAS1 domain"/>
    <property type="match status" value="2"/>
</dbReference>